<dbReference type="AlphaFoldDB" id="A0A0F9QCJ0"/>
<accession>A0A0F9QCJ0</accession>
<proteinExistence type="predicted"/>
<gene>
    <name evidence="1" type="ORF">LCGC14_0735240</name>
</gene>
<protein>
    <submittedName>
        <fullName evidence="1">Uncharacterized protein</fullName>
    </submittedName>
</protein>
<dbReference type="EMBL" id="LAZR01001715">
    <property type="protein sequence ID" value="KKN40244.1"/>
    <property type="molecule type" value="Genomic_DNA"/>
</dbReference>
<name>A0A0F9QCJ0_9ZZZZ</name>
<reference evidence="1" key="1">
    <citation type="journal article" date="2015" name="Nature">
        <title>Complex archaea that bridge the gap between prokaryotes and eukaryotes.</title>
        <authorList>
            <person name="Spang A."/>
            <person name="Saw J.H."/>
            <person name="Jorgensen S.L."/>
            <person name="Zaremba-Niedzwiedzka K."/>
            <person name="Martijn J."/>
            <person name="Lind A.E."/>
            <person name="van Eijk R."/>
            <person name="Schleper C."/>
            <person name="Guy L."/>
            <person name="Ettema T.J."/>
        </authorList>
    </citation>
    <scope>NUCLEOTIDE SEQUENCE</scope>
</reference>
<evidence type="ECO:0000313" key="1">
    <source>
        <dbReference type="EMBL" id="KKN40244.1"/>
    </source>
</evidence>
<organism evidence="1">
    <name type="scientific">marine sediment metagenome</name>
    <dbReference type="NCBI Taxonomy" id="412755"/>
    <lineage>
        <taxon>unclassified sequences</taxon>
        <taxon>metagenomes</taxon>
        <taxon>ecological metagenomes</taxon>
    </lineage>
</organism>
<comment type="caution">
    <text evidence="1">The sequence shown here is derived from an EMBL/GenBank/DDBJ whole genome shotgun (WGS) entry which is preliminary data.</text>
</comment>
<sequence length="86" mass="9409">MFEFDCCQEQGNCGNSSTVEGDLVIGAVEDVVGVLDALIVAVRAEVSNKTIITEYLEVIRFMGQLDTALRDYAIDEEGFRCKSTPV</sequence>